<evidence type="ECO:0000259" key="3">
    <source>
        <dbReference type="Pfam" id="PF13406"/>
    </source>
</evidence>
<feature type="region of interest" description="Disordered" evidence="2">
    <location>
        <begin position="1"/>
        <end position="26"/>
    </location>
</feature>
<dbReference type="PANTHER" id="PTHR30163:SF9">
    <property type="entry name" value="MEMBRANE-BOUND LYTIC MUREIN TRANSGLYCOSYLASE B"/>
    <property type="match status" value="1"/>
</dbReference>
<dbReference type="NCBIfam" id="TIGR02282">
    <property type="entry name" value="MltB"/>
    <property type="match status" value="1"/>
</dbReference>
<dbReference type="EMBL" id="CABPSC010000028">
    <property type="protein sequence ID" value="VVE43915.1"/>
    <property type="molecule type" value="Genomic_DNA"/>
</dbReference>
<name>A0A5E4Y6G0_9BURK</name>
<protein>
    <submittedName>
        <fullName evidence="4">Lytic murein transglycosylase B</fullName>
    </submittedName>
</protein>
<evidence type="ECO:0000313" key="5">
    <source>
        <dbReference type="Proteomes" id="UP000367825"/>
    </source>
</evidence>
<organism evidence="4 5">
    <name type="scientific">Pandoraea nosoerga</name>
    <dbReference type="NCBI Taxonomy" id="2508296"/>
    <lineage>
        <taxon>Bacteria</taxon>
        <taxon>Pseudomonadati</taxon>
        <taxon>Pseudomonadota</taxon>
        <taxon>Betaproteobacteria</taxon>
        <taxon>Burkholderiales</taxon>
        <taxon>Burkholderiaceae</taxon>
        <taxon>Pandoraea</taxon>
    </lineage>
</organism>
<dbReference type="CDD" id="cd13399">
    <property type="entry name" value="Slt35-like"/>
    <property type="match status" value="1"/>
</dbReference>
<feature type="active site" evidence="1">
    <location>
        <position position="201"/>
    </location>
</feature>
<dbReference type="RefSeq" id="WP_241014018.1">
    <property type="nucleotide sequence ID" value="NZ_CABPSC010000028.1"/>
</dbReference>
<evidence type="ECO:0000256" key="1">
    <source>
        <dbReference type="PIRSR" id="PIRSR611757-1"/>
    </source>
</evidence>
<dbReference type="PANTHER" id="PTHR30163">
    <property type="entry name" value="MEMBRANE-BOUND LYTIC MUREIN TRANSGLYCOSYLASE B"/>
    <property type="match status" value="1"/>
</dbReference>
<dbReference type="InterPro" id="IPR023346">
    <property type="entry name" value="Lysozyme-like_dom_sf"/>
</dbReference>
<dbReference type="Gene3D" id="1.10.8.350">
    <property type="entry name" value="Bacterial muramidase"/>
    <property type="match status" value="1"/>
</dbReference>
<dbReference type="SUPFAM" id="SSF53955">
    <property type="entry name" value="Lysozyme-like"/>
    <property type="match status" value="1"/>
</dbReference>
<keyword evidence="5" id="KW-1185">Reference proteome</keyword>
<accession>A0A5E4Y6G0</accession>
<proteinExistence type="predicted"/>
<dbReference type="InterPro" id="IPR011757">
    <property type="entry name" value="Lytic_transglycosylase_MltB"/>
</dbReference>
<reference evidence="4 5" key="1">
    <citation type="submission" date="2019-08" db="EMBL/GenBank/DDBJ databases">
        <authorList>
            <person name="Peeters C."/>
        </authorList>
    </citation>
    <scope>NUCLEOTIDE SEQUENCE [LARGE SCALE GENOMIC DNA]</scope>
    <source>
        <strain evidence="4 5">LMG 31109</strain>
    </source>
</reference>
<gene>
    <name evidence="4" type="ORF">PNO31109_04299</name>
</gene>
<evidence type="ECO:0000313" key="4">
    <source>
        <dbReference type="EMBL" id="VVE43915.1"/>
    </source>
</evidence>
<dbReference type="Gene3D" id="1.10.530.10">
    <property type="match status" value="1"/>
</dbReference>
<dbReference type="InterPro" id="IPR031304">
    <property type="entry name" value="SLT_2"/>
</dbReference>
<feature type="domain" description="Transglycosylase SLT" evidence="3">
    <location>
        <begin position="104"/>
        <end position="412"/>
    </location>
</feature>
<sequence>MTSPVRMYDSLSPAPSRLTHRPDTGRLPRLHAALGNVSRSAPQPHLPHLPRLPRLSRWARALGAALCIGALALGATLAHAQTRAKPVAQTEFEEEVVPQRYAAHPEVDAFINDIVARDGFDRAELQRIFSRVVFSQTAARLAAPPAVPGQKNWTNYEKRFLDNTRINGGVRFWNQNAATLARAARQYGVPEEIIVAIIGVETIYGRNMGNFRTIDALTTLAFDYPPARNRSERMALFRNELENLLLYARERGVDPFSIYGSYAGAIGIAQFMPSSIRNYAVDYSGDGKINLSNDVADAIGSVANFLKQHGWQSGQPIVWNIAADRGSQGLAEAGADGQPEPHWKLGDFIKAGMLMNEPRLDVGASLDTPVLIVDLPTPGQATQYRMGLTNFYVLTRYNRSFFYAMSVYDLADAIKAARAP</sequence>
<dbReference type="GO" id="GO:0008933">
    <property type="term" value="F:peptidoglycan lytic transglycosylase activity"/>
    <property type="evidence" value="ECO:0007669"/>
    <property type="project" value="TreeGrafter"/>
</dbReference>
<dbReference type="Pfam" id="PF13406">
    <property type="entry name" value="SLT_2"/>
    <property type="match status" value="1"/>
</dbReference>
<dbReference type="GO" id="GO:0009253">
    <property type="term" value="P:peptidoglycan catabolic process"/>
    <property type="evidence" value="ECO:0007669"/>
    <property type="project" value="TreeGrafter"/>
</dbReference>
<dbReference type="Proteomes" id="UP000367825">
    <property type="component" value="Unassembled WGS sequence"/>
</dbReference>
<dbReference type="AlphaFoldDB" id="A0A5E4Y6G0"/>
<dbReference type="InterPro" id="IPR043426">
    <property type="entry name" value="MltB-like"/>
</dbReference>
<evidence type="ECO:0000256" key="2">
    <source>
        <dbReference type="SAM" id="MobiDB-lite"/>
    </source>
</evidence>